<evidence type="ECO:0000313" key="1">
    <source>
        <dbReference type="EMBL" id="MXR68103.1"/>
    </source>
</evidence>
<dbReference type="EMBL" id="WRPA01000003">
    <property type="protein sequence ID" value="MXR68103.1"/>
    <property type="molecule type" value="Genomic_DNA"/>
</dbReference>
<evidence type="ECO:0000313" key="2">
    <source>
        <dbReference type="Proteomes" id="UP000474778"/>
    </source>
</evidence>
<name>A0A6L7HVA6_9GAMM</name>
<accession>A0A6L7HVA6</accession>
<dbReference type="InterPro" id="IPR010836">
    <property type="entry name" value="SapC"/>
</dbReference>
<gene>
    <name evidence="1" type="ORF">GNT65_05360</name>
</gene>
<proteinExistence type="predicted"/>
<sequence length="239" mass="26838">MAKIVPLSTEKHLNIKLTHSNDFSRFSKEHLIPVLAREIPSLAAEFPIVFVKNGETGQFIPVAIMGIEPEVNLYCQSNQWDAPISPIGFSNAPLSIARTSEEGDNVIVCIDEESPMVSETEGNRLFTDEGKRSEYLTARTNALLDVAAMHQQTQAVCQFLADKNLLVSQQLTIKLERSEQKININGVYLIDDKALNELSDEDFLELRKKGLLPIVYAHRASLNQMSRLIAKQNQFDKLQ</sequence>
<comment type="caution">
    <text evidence="1">The sequence shown here is derived from an EMBL/GenBank/DDBJ whole genome shotgun (WGS) entry which is preliminary data.</text>
</comment>
<keyword evidence="2" id="KW-1185">Reference proteome</keyword>
<dbReference type="Proteomes" id="UP000474778">
    <property type="component" value="Unassembled WGS sequence"/>
</dbReference>
<dbReference type="RefSeq" id="WP_160794129.1">
    <property type="nucleotide sequence ID" value="NZ_WRPA01000003.1"/>
</dbReference>
<dbReference type="AlphaFoldDB" id="A0A6L7HVA6"/>
<protein>
    <submittedName>
        <fullName evidence="1">Multidrug transporter</fullName>
    </submittedName>
</protein>
<dbReference type="Pfam" id="PF07277">
    <property type="entry name" value="SapC"/>
    <property type="match status" value="1"/>
</dbReference>
<organism evidence="1 2">
    <name type="scientific">Shewanella insulae</name>
    <dbReference type="NCBI Taxonomy" id="2681496"/>
    <lineage>
        <taxon>Bacteria</taxon>
        <taxon>Pseudomonadati</taxon>
        <taxon>Pseudomonadota</taxon>
        <taxon>Gammaproteobacteria</taxon>
        <taxon>Alteromonadales</taxon>
        <taxon>Shewanellaceae</taxon>
        <taxon>Shewanella</taxon>
    </lineage>
</organism>
<reference evidence="1 2" key="1">
    <citation type="submission" date="2019-12" db="EMBL/GenBank/DDBJ databases">
        <title>Shewanella insulae sp. nov., isolated from a tidal flat.</title>
        <authorList>
            <person name="Yoon J.-H."/>
        </authorList>
    </citation>
    <scope>NUCLEOTIDE SEQUENCE [LARGE SCALE GENOMIC DNA]</scope>
    <source>
        <strain evidence="1 2">JBTF-M18</strain>
    </source>
</reference>